<reference evidence="6 7" key="1">
    <citation type="submission" date="2020-02" db="EMBL/GenBank/DDBJ databases">
        <authorList>
            <person name="Rodrigo-Torres L."/>
            <person name="Arahal R. D."/>
            <person name="Lucena T."/>
        </authorList>
    </citation>
    <scope>NUCLEOTIDE SEQUENCE [LARGE SCALE GENOMIC DNA]</scope>
    <source>
        <strain evidence="6 7">CECT 9734</strain>
    </source>
</reference>
<keyword evidence="7" id="KW-1185">Reference proteome</keyword>
<dbReference type="InterPro" id="IPR029016">
    <property type="entry name" value="GAF-like_dom_sf"/>
</dbReference>
<feature type="coiled-coil region" evidence="4">
    <location>
        <begin position="184"/>
        <end position="211"/>
    </location>
</feature>
<evidence type="ECO:0000256" key="2">
    <source>
        <dbReference type="ARBA" id="ARBA00012528"/>
    </source>
</evidence>
<gene>
    <name evidence="6" type="primary">cph2_1</name>
    <name evidence="6" type="ORF">PSI9734_00121</name>
</gene>
<dbReference type="SUPFAM" id="SSF55781">
    <property type="entry name" value="GAF domain-like"/>
    <property type="match status" value="1"/>
</dbReference>
<dbReference type="Gene3D" id="3.30.70.270">
    <property type="match status" value="1"/>
</dbReference>
<comment type="cofactor">
    <cofactor evidence="1">
        <name>Mg(2+)</name>
        <dbReference type="ChEBI" id="CHEBI:18420"/>
    </cofactor>
</comment>
<dbReference type="Proteomes" id="UP000481517">
    <property type="component" value="Unassembled WGS sequence"/>
</dbReference>
<dbReference type="InterPro" id="IPR043128">
    <property type="entry name" value="Rev_trsase/Diguanyl_cyclase"/>
</dbReference>
<evidence type="ECO:0000313" key="7">
    <source>
        <dbReference type="Proteomes" id="UP000481517"/>
    </source>
</evidence>
<dbReference type="CDD" id="cd01949">
    <property type="entry name" value="GGDEF"/>
    <property type="match status" value="1"/>
</dbReference>
<evidence type="ECO:0000313" key="6">
    <source>
        <dbReference type="EMBL" id="CAB0149553.1"/>
    </source>
</evidence>
<dbReference type="AlphaFoldDB" id="A0A6S6WK82"/>
<dbReference type="NCBIfam" id="TIGR00254">
    <property type="entry name" value="GGDEF"/>
    <property type="match status" value="1"/>
</dbReference>
<protein>
    <recommendedName>
        <fullName evidence="2">diguanylate cyclase</fullName>
        <ecNumber evidence="2">2.7.7.65</ecNumber>
    </recommendedName>
</protein>
<dbReference type="PANTHER" id="PTHR45138">
    <property type="entry name" value="REGULATORY COMPONENTS OF SENSORY TRANSDUCTION SYSTEM"/>
    <property type="match status" value="1"/>
</dbReference>
<dbReference type="Gene3D" id="3.30.450.40">
    <property type="match status" value="1"/>
</dbReference>
<sequence>MAQTSDKPASVSTEDSAASFAYLISELSTSLINAAPDEAELHIERSLAALGSNDRKDRCYVFLFTDDYRHMTNTHEWVNRGISSHKDDLQNIPLEAMPWFFTSMRADGKVVVSCTDQLPDVTGGFKEELQREQIQSMLAVGMYLEGKLIGFVGCDLVQRSTLWSDEDVRQMQLVADMIANTIARHRTESQLHQVQSELRAANERLAQLAHEDSLTGLINRRGLDAVLETELRRTQRKQQFLSVLMVDIDHFKALNDKHGHLGGDAALCSVAGILLKTFQRSGEKVARFGGDEFVVICPVMSAEVAEQRATELLQAIASNTSVAPVTVSIGVLSFIPAADTTPGSVLRQVDRAVYEAKDKGRNCFVRRPFG</sequence>
<accession>A0A6S6WK82</accession>
<proteinExistence type="predicted"/>
<organism evidence="6 7">
    <name type="scientific">Pseudidiomarina piscicola</name>
    <dbReference type="NCBI Taxonomy" id="2614830"/>
    <lineage>
        <taxon>Bacteria</taxon>
        <taxon>Pseudomonadati</taxon>
        <taxon>Pseudomonadota</taxon>
        <taxon>Gammaproteobacteria</taxon>
        <taxon>Alteromonadales</taxon>
        <taxon>Idiomarinaceae</taxon>
        <taxon>Pseudidiomarina</taxon>
    </lineage>
</organism>
<dbReference type="FunFam" id="3.30.70.270:FF:000001">
    <property type="entry name" value="Diguanylate cyclase domain protein"/>
    <property type="match status" value="1"/>
</dbReference>
<dbReference type="GO" id="GO:0005886">
    <property type="term" value="C:plasma membrane"/>
    <property type="evidence" value="ECO:0007669"/>
    <property type="project" value="TreeGrafter"/>
</dbReference>
<dbReference type="RefSeq" id="WP_173919186.1">
    <property type="nucleotide sequence ID" value="NZ_CADCXY010000001.1"/>
</dbReference>
<dbReference type="SUPFAM" id="SSF55073">
    <property type="entry name" value="Nucleotide cyclase"/>
    <property type="match status" value="1"/>
</dbReference>
<evidence type="ECO:0000259" key="5">
    <source>
        <dbReference type="PROSITE" id="PS50887"/>
    </source>
</evidence>
<comment type="catalytic activity">
    <reaction evidence="3">
        <text>2 GTP = 3',3'-c-di-GMP + 2 diphosphate</text>
        <dbReference type="Rhea" id="RHEA:24898"/>
        <dbReference type="ChEBI" id="CHEBI:33019"/>
        <dbReference type="ChEBI" id="CHEBI:37565"/>
        <dbReference type="ChEBI" id="CHEBI:58805"/>
        <dbReference type="EC" id="2.7.7.65"/>
    </reaction>
</comment>
<dbReference type="PANTHER" id="PTHR45138:SF9">
    <property type="entry name" value="DIGUANYLATE CYCLASE DGCM-RELATED"/>
    <property type="match status" value="1"/>
</dbReference>
<dbReference type="SMART" id="SM00267">
    <property type="entry name" value="GGDEF"/>
    <property type="match status" value="1"/>
</dbReference>
<name>A0A6S6WK82_9GAMM</name>
<dbReference type="InterPro" id="IPR029787">
    <property type="entry name" value="Nucleotide_cyclase"/>
</dbReference>
<dbReference type="InterPro" id="IPR050469">
    <property type="entry name" value="Diguanylate_Cyclase"/>
</dbReference>
<keyword evidence="4" id="KW-0175">Coiled coil</keyword>
<dbReference type="SMART" id="SM00065">
    <property type="entry name" value="GAF"/>
    <property type="match status" value="1"/>
</dbReference>
<evidence type="ECO:0000256" key="4">
    <source>
        <dbReference type="SAM" id="Coils"/>
    </source>
</evidence>
<dbReference type="EC" id="2.7.7.65" evidence="2"/>
<dbReference type="GO" id="GO:0043709">
    <property type="term" value="P:cell adhesion involved in single-species biofilm formation"/>
    <property type="evidence" value="ECO:0007669"/>
    <property type="project" value="TreeGrafter"/>
</dbReference>
<feature type="domain" description="GGDEF" evidence="5">
    <location>
        <begin position="239"/>
        <end position="369"/>
    </location>
</feature>
<dbReference type="GO" id="GO:0052621">
    <property type="term" value="F:diguanylate cyclase activity"/>
    <property type="evidence" value="ECO:0007669"/>
    <property type="project" value="UniProtKB-EC"/>
</dbReference>
<dbReference type="InterPro" id="IPR000160">
    <property type="entry name" value="GGDEF_dom"/>
</dbReference>
<dbReference type="Pfam" id="PF01590">
    <property type="entry name" value="GAF"/>
    <property type="match status" value="1"/>
</dbReference>
<dbReference type="Pfam" id="PF00990">
    <property type="entry name" value="GGDEF"/>
    <property type="match status" value="1"/>
</dbReference>
<dbReference type="PROSITE" id="PS50887">
    <property type="entry name" value="GGDEF"/>
    <property type="match status" value="1"/>
</dbReference>
<dbReference type="EMBL" id="CADCXY010000001">
    <property type="protein sequence ID" value="CAB0149553.1"/>
    <property type="molecule type" value="Genomic_DNA"/>
</dbReference>
<dbReference type="InterPro" id="IPR003018">
    <property type="entry name" value="GAF"/>
</dbReference>
<evidence type="ECO:0000256" key="1">
    <source>
        <dbReference type="ARBA" id="ARBA00001946"/>
    </source>
</evidence>
<evidence type="ECO:0000256" key="3">
    <source>
        <dbReference type="ARBA" id="ARBA00034247"/>
    </source>
</evidence>
<dbReference type="GO" id="GO:1902201">
    <property type="term" value="P:negative regulation of bacterial-type flagellum-dependent cell motility"/>
    <property type="evidence" value="ECO:0007669"/>
    <property type="project" value="TreeGrafter"/>
</dbReference>